<evidence type="ECO:0000313" key="3">
    <source>
        <dbReference type="Proteomes" id="UP000184611"/>
    </source>
</evidence>
<dbReference type="EMBL" id="FRYK01000003">
    <property type="protein sequence ID" value="SHO73623.1"/>
    <property type="molecule type" value="Genomic_DNA"/>
</dbReference>
<dbReference type="AlphaFoldDB" id="A0A1M7ZXR1"/>
<protein>
    <submittedName>
        <fullName evidence="2">Uncharacterized protein</fullName>
    </submittedName>
</protein>
<feature type="transmembrane region" description="Helical" evidence="1">
    <location>
        <begin position="12"/>
        <end position="31"/>
    </location>
</feature>
<keyword evidence="1" id="KW-0812">Transmembrane</keyword>
<evidence type="ECO:0000256" key="1">
    <source>
        <dbReference type="SAM" id="Phobius"/>
    </source>
</evidence>
<keyword evidence="1" id="KW-1133">Transmembrane helix</keyword>
<gene>
    <name evidence="2" type="ORF">SAMN05443547_1986</name>
</gene>
<proteinExistence type="predicted"/>
<organism evidence="2 3">
    <name type="scientific">Flavobacterium cucumis</name>
    <dbReference type="NCBI Taxonomy" id="416016"/>
    <lineage>
        <taxon>Bacteria</taxon>
        <taxon>Pseudomonadati</taxon>
        <taxon>Bacteroidota</taxon>
        <taxon>Flavobacteriia</taxon>
        <taxon>Flavobacteriales</taxon>
        <taxon>Flavobacteriaceae</taxon>
        <taxon>Flavobacterium</taxon>
    </lineage>
</organism>
<reference evidence="3" key="1">
    <citation type="submission" date="2016-12" db="EMBL/GenBank/DDBJ databases">
        <authorList>
            <person name="Varghese N."/>
            <person name="Submissions S."/>
        </authorList>
    </citation>
    <scope>NUCLEOTIDE SEQUENCE [LARGE SCALE GENOMIC DNA]</scope>
    <source>
        <strain evidence="3">DSM 18830</strain>
    </source>
</reference>
<accession>A0A1M7ZXR1</accession>
<dbReference type="Proteomes" id="UP000184611">
    <property type="component" value="Unassembled WGS sequence"/>
</dbReference>
<dbReference type="STRING" id="416016.SAMN05443547_1986"/>
<evidence type="ECO:0000313" key="2">
    <source>
        <dbReference type="EMBL" id="SHO73623.1"/>
    </source>
</evidence>
<name>A0A1M7ZXR1_9FLAO</name>
<sequence>MFLYICTEMKKNLFKYFYFIIFSIIGNIAFASSNDFSQTDFSISENSSIFQQDFDFPLFYKKTENNFETNQGKIEVIEYELEEEEYSYSKYSKNFNFFANFFDTKVSENNSQFIQNRFAPCKYIDYLSTLTPLNIYYCVYRI</sequence>
<keyword evidence="3" id="KW-1185">Reference proteome</keyword>
<keyword evidence="1" id="KW-0472">Membrane</keyword>